<reference evidence="1" key="1">
    <citation type="submission" date="2023-02" db="EMBL/GenBank/DDBJ databases">
        <title>Nocardiopsis ansamitocini NBRC 112285.</title>
        <authorList>
            <person name="Ichikawa N."/>
            <person name="Sato H."/>
            <person name="Tonouchi N."/>
        </authorList>
    </citation>
    <scope>NUCLEOTIDE SEQUENCE</scope>
    <source>
        <strain evidence="1">NBRC 112285</strain>
    </source>
</reference>
<sequence>MCLRHNGGRSASAGLWRRRWERGTGAGRARPGRTAERACPVVATINIGPGTVSNPLLSWKVSVGPVRPGPLLLPVSLQTNGACVAGGAEGVESPAGRSGVPISEWPKIAFSG</sequence>
<name>A0A9W6PAQ6_9ACTN</name>
<accession>A0A9W6PAQ6</accession>
<gene>
    <name evidence="1" type="ORF">Nans01_44280</name>
</gene>
<proteinExistence type="predicted"/>
<evidence type="ECO:0000313" key="2">
    <source>
        <dbReference type="Proteomes" id="UP001165092"/>
    </source>
</evidence>
<dbReference type="AlphaFoldDB" id="A0A9W6PAQ6"/>
<protein>
    <submittedName>
        <fullName evidence="1">Uncharacterized protein</fullName>
    </submittedName>
</protein>
<keyword evidence="2" id="KW-1185">Reference proteome</keyword>
<organism evidence="1 2">
    <name type="scientific">Nocardiopsis ansamitocini</name>
    <dbReference type="NCBI Taxonomy" id="1670832"/>
    <lineage>
        <taxon>Bacteria</taxon>
        <taxon>Bacillati</taxon>
        <taxon>Actinomycetota</taxon>
        <taxon>Actinomycetes</taxon>
        <taxon>Streptosporangiales</taxon>
        <taxon>Nocardiopsidaceae</taxon>
        <taxon>Nocardiopsis</taxon>
    </lineage>
</organism>
<evidence type="ECO:0000313" key="1">
    <source>
        <dbReference type="EMBL" id="GLU50077.1"/>
    </source>
</evidence>
<dbReference type="EMBL" id="BSQG01000011">
    <property type="protein sequence ID" value="GLU50077.1"/>
    <property type="molecule type" value="Genomic_DNA"/>
</dbReference>
<dbReference type="Proteomes" id="UP001165092">
    <property type="component" value="Unassembled WGS sequence"/>
</dbReference>
<comment type="caution">
    <text evidence="1">The sequence shown here is derived from an EMBL/GenBank/DDBJ whole genome shotgun (WGS) entry which is preliminary data.</text>
</comment>